<dbReference type="Proteomes" id="UP000468581">
    <property type="component" value="Unassembled WGS sequence"/>
</dbReference>
<sequence length="115" mass="12963">MNLKENLIAMDSLVQQGQIPQAVEQFFDACAKSKDHNGAITNSKAEMLDKMDQFLGGIANVNGITLHNQAVGENVTMSEYTFDFDMKDGSKVLWNEIIKREWEGDKVVNESYFLL</sequence>
<name>A0A6P0UPW9_9FLAO</name>
<organism evidence="1 2">
    <name type="scientific">Leptobacterium flavescens</name>
    <dbReference type="NCBI Taxonomy" id="472055"/>
    <lineage>
        <taxon>Bacteria</taxon>
        <taxon>Pseudomonadati</taxon>
        <taxon>Bacteroidota</taxon>
        <taxon>Flavobacteriia</taxon>
        <taxon>Flavobacteriales</taxon>
        <taxon>Flavobacteriaceae</taxon>
        <taxon>Leptobacterium</taxon>
    </lineage>
</organism>
<evidence type="ECO:0000313" key="1">
    <source>
        <dbReference type="EMBL" id="NER15195.1"/>
    </source>
</evidence>
<gene>
    <name evidence="1" type="ORF">GWK08_17195</name>
</gene>
<evidence type="ECO:0000313" key="2">
    <source>
        <dbReference type="Proteomes" id="UP000468581"/>
    </source>
</evidence>
<keyword evidence="2" id="KW-1185">Reference proteome</keyword>
<protein>
    <recommendedName>
        <fullName evidence="3">Nuclear transport factor 2 family protein</fullName>
    </recommendedName>
</protein>
<dbReference type="Gene3D" id="3.10.450.50">
    <property type="match status" value="1"/>
</dbReference>
<accession>A0A6P0UPW9</accession>
<evidence type="ECO:0008006" key="3">
    <source>
        <dbReference type="Google" id="ProtNLM"/>
    </source>
</evidence>
<comment type="caution">
    <text evidence="1">The sequence shown here is derived from an EMBL/GenBank/DDBJ whole genome shotgun (WGS) entry which is preliminary data.</text>
</comment>
<dbReference type="EMBL" id="JAABOO010000004">
    <property type="protein sequence ID" value="NER15195.1"/>
    <property type="molecule type" value="Genomic_DNA"/>
</dbReference>
<dbReference type="RefSeq" id="WP_163608488.1">
    <property type="nucleotide sequence ID" value="NZ_JAABOO010000004.1"/>
</dbReference>
<proteinExistence type="predicted"/>
<reference evidence="1 2" key="1">
    <citation type="submission" date="2020-01" db="EMBL/GenBank/DDBJ databases">
        <title>Leptobacterium flavescens.</title>
        <authorList>
            <person name="Wang G."/>
        </authorList>
    </citation>
    <scope>NUCLEOTIDE SEQUENCE [LARGE SCALE GENOMIC DNA]</scope>
    <source>
        <strain evidence="1 2">KCTC 22160</strain>
    </source>
</reference>
<dbReference type="AlphaFoldDB" id="A0A6P0UPW9"/>